<sequence length="195" mass="20479">MQRPTDQPLQGPPAHSSGTSSQRKASRLPSSKPPPQPPRPVVPSGEPLSQASGSNKPKVAASAYAEAIAAVPFSPQEAQPGPAIVKSAPFVSLSKGMTKLYEGGWTQCVLYMLGLLCMVVAVAFIVIVYLFLAEMQGDEIRTPAKQRDDTHCHSAPPLTGSLSRSTSDASLDVVGENVTLAETSVTHGQSFTLAQ</sequence>
<evidence type="ECO:0000256" key="2">
    <source>
        <dbReference type="SAM" id="Phobius"/>
    </source>
</evidence>
<comment type="caution">
    <text evidence="3">The sequence shown here is derived from an EMBL/GenBank/DDBJ whole genome shotgun (WGS) entry which is preliminary data.</text>
</comment>
<evidence type="ECO:0000313" key="3">
    <source>
        <dbReference type="EMBL" id="KAK8770351.1"/>
    </source>
</evidence>
<accession>A0AAQ4E6K7</accession>
<organism evidence="3 4">
    <name type="scientific">Amblyomma americanum</name>
    <name type="common">Lone star tick</name>
    <dbReference type="NCBI Taxonomy" id="6943"/>
    <lineage>
        <taxon>Eukaryota</taxon>
        <taxon>Metazoa</taxon>
        <taxon>Ecdysozoa</taxon>
        <taxon>Arthropoda</taxon>
        <taxon>Chelicerata</taxon>
        <taxon>Arachnida</taxon>
        <taxon>Acari</taxon>
        <taxon>Parasitiformes</taxon>
        <taxon>Ixodida</taxon>
        <taxon>Ixodoidea</taxon>
        <taxon>Ixodidae</taxon>
        <taxon>Amblyomminae</taxon>
        <taxon>Amblyomma</taxon>
    </lineage>
</organism>
<keyword evidence="2" id="KW-0472">Membrane</keyword>
<dbReference type="Proteomes" id="UP001321473">
    <property type="component" value="Unassembled WGS sequence"/>
</dbReference>
<name>A0AAQ4E6K7_AMBAM</name>
<protein>
    <submittedName>
        <fullName evidence="3">Uncharacterized protein</fullName>
    </submittedName>
</protein>
<dbReference type="EMBL" id="JARKHS020021269">
    <property type="protein sequence ID" value="KAK8770351.1"/>
    <property type="molecule type" value="Genomic_DNA"/>
</dbReference>
<reference evidence="3 4" key="1">
    <citation type="journal article" date="2023" name="Arcadia Sci">
        <title>De novo assembly of a long-read Amblyomma americanum tick genome.</title>
        <authorList>
            <person name="Chou S."/>
            <person name="Poskanzer K.E."/>
            <person name="Rollins M."/>
            <person name="Thuy-Boun P.S."/>
        </authorList>
    </citation>
    <scope>NUCLEOTIDE SEQUENCE [LARGE SCALE GENOMIC DNA]</scope>
    <source>
        <strain evidence="3">F_SG_1</strain>
        <tissue evidence="3">Salivary glands</tissue>
    </source>
</reference>
<feature type="transmembrane region" description="Helical" evidence="2">
    <location>
        <begin position="109"/>
        <end position="132"/>
    </location>
</feature>
<dbReference type="AlphaFoldDB" id="A0AAQ4E6K7"/>
<keyword evidence="2" id="KW-1133">Transmembrane helix</keyword>
<feature type="compositionally biased region" description="Pro residues" evidence="1">
    <location>
        <begin position="31"/>
        <end position="41"/>
    </location>
</feature>
<proteinExistence type="predicted"/>
<evidence type="ECO:0000256" key="1">
    <source>
        <dbReference type="SAM" id="MobiDB-lite"/>
    </source>
</evidence>
<feature type="compositionally biased region" description="Basic and acidic residues" evidence="1">
    <location>
        <begin position="143"/>
        <end position="152"/>
    </location>
</feature>
<gene>
    <name evidence="3" type="ORF">V5799_013185</name>
</gene>
<evidence type="ECO:0000313" key="4">
    <source>
        <dbReference type="Proteomes" id="UP001321473"/>
    </source>
</evidence>
<keyword evidence="4" id="KW-1185">Reference proteome</keyword>
<feature type="region of interest" description="Disordered" evidence="1">
    <location>
        <begin position="143"/>
        <end position="166"/>
    </location>
</feature>
<feature type="region of interest" description="Disordered" evidence="1">
    <location>
        <begin position="1"/>
        <end position="55"/>
    </location>
</feature>
<keyword evidence="2" id="KW-0812">Transmembrane</keyword>